<protein>
    <submittedName>
        <fullName evidence="1">Uncharacterized protein</fullName>
    </submittedName>
</protein>
<proteinExistence type="predicted"/>
<dbReference type="AlphaFoldDB" id="A0A1S7LK46"/>
<accession>A0A1S7LK46</accession>
<sequence>MRETLDEQDNEETEVDALLSRGLDADLDRFEMRRLYRLTSRDPEIPKRMGTMAEAEDALNDLGRSVAQEQPELDIAQHVVKSLANDPEARMRADQAPHPVLLLWRWLSRAHRMHFQPLSFGSGLVAASVALLMMQSQPVVEQVLPGMQSPRLEVSDIAFKQVEARVKWTSRFILLPGQGTRVALHERIKSSVVLQLESMEPVAVKLAHSTTGLGRGLARELVVDGIRLVTLRDPRAGDQVVVENHGDAPVVVHTRSKGAETAIIESDGQQAARPTKL</sequence>
<name>A0A1S7LK46_MAGMO</name>
<organism evidence="1">
    <name type="scientific">Magnetococcus massalia (strain MO-1)</name>
    <dbReference type="NCBI Taxonomy" id="451514"/>
    <lineage>
        <taxon>Bacteria</taxon>
        <taxon>Pseudomonadati</taxon>
        <taxon>Pseudomonadota</taxon>
        <taxon>Magnetococcia</taxon>
        <taxon>Magnetococcales</taxon>
        <taxon>Magnetococcaceae</taxon>
        <taxon>Magnetococcus</taxon>
    </lineage>
</organism>
<reference evidence="1" key="1">
    <citation type="submission" date="2015-04" db="EMBL/GenBank/DDBJ databases">
        <authorList>
            <person name="Syromyatnikov M.Y."/>
            <person name="Popov V.N."/>
        </authorList>
    </citation>
    <scope>NUCLEOTIDE SEQUENCE</scope>
    <source>
        <strain evidence="1">MO-1</strain>
    </source>
</reference>
<gene>
    <name evidence="1" type="ORF">MAGMO_3134</name>
</gene>
<evidence type="ECO:0000313" key="1">
    <source>
        <dbReference type="EMBL" id="CRH07275.1"/>
    </source>
</evidence>
<dbReference type="EMBL" id="LO017727">
    <property type="protein sequence ID" value="CRH07275.1"/>
    <property type="molecule type" value="Genomic_DNA"/>
</dbReference>